<dbReference type="InterPro" id="IPR044563">
    <property type="entry name" value="Sgt1-like"/>
</dbReference>
<dbReference type="PROSITE" id="PS51203">
    <property type="entry name" value="CS"/>
    <property type="match status" value="1"/>
</dbReference>
<accession>A0ABP1QDR6</accession>
<dbReference type="PROSITE" id="PS51048">
    <property type="entry name" value="SGS"/>
    <property type="match status" value="1"/>
</dbReference>
<dbReference type="PANTHER" id="PTHR45862">
    <property type="entry name" value="PROTEIN SGT1 HOMOLOG"/>
    <property type="match status" value="1"/>
</dbReference>
<keyword evidence="5" id="KW-1185">Reference proteome</keyword>
<dbReference type="Proteomes" id="UP001642540">
    <property type="component" value="Unassembled WGS sequence"/>
</dbReference>
<dbReference type="InterPro" id="IPR008978">
    <property type="entry name" value="HSP20-like_chaperone"/>
</dbReference>
<dbReference type="Pfam" id="PF05002">
    <property type="entry name" value="SGS"/>
    <property type="match status" value="1"/>
</dbReference>
<sequence length="216" mass="24412">MADAPDANANTKSEDASTPTVPEVPKPVVRLDTYQTESDYVVSVLAKNLKKDEVVVEFGGENFRVRAKLPDGTDYEKEVHCARKIKPDNCSFKVMSAKIEIRLRKLEGGFWPALEAEKSVTEEFKPSYPSSSSKRHDWDKVEKEIKKQEEEEPDEDINSLFAKIYNSGDENTKRAMIKSMQESNGTVLSTNWEEVGKKSVDVSPPDGMVYKKWEEG</sequence>
<evidence type="ECO:0000313" key="5">
    <source>
        <dbReference type="Proteomes" id="UP001642540"/>
    </source>
</evidence>
<feature type="region of interest" description="Disordered" evidence="1">
    <location>
        <begin position="124"/>
        <end position="155"/>
    </location>
</feature>
<gene>
    <name evidence="4" type="ORF">ODALV1_LOCUS10310</name>
</gene>
<dbReference type="SUPFAM" id="SSF49764">
    <property type="entry name" value="HSP20-like chaperones"/>
    <property type="match status" value="1"/>
</dbReference>
<reference evidence="4 5" key="1">
    <citation type="submission" date="2024-08" db="EMBL/GenBank/DDBJ databases">
        <authorList>
            <person name="Cucini C."/>
            <person name="Frati F."/>
        </authorList>
    </citation>
    <scope>NUCLEOTIDE SEQUENCE [LARGE SCALE GENOMIC DNA]</scope>
</reference>
<feature type="domain" description="CS" evidence="3">
    <location>
        <begin position="26"/>
        <end position="115"/>
    </location>
</feature>
<dbReference type="EMBL" id="CAXLJM020000032">
    <property type="protein sequence ID" value="CAL8099676.1"/>
    <property type="molecule type" value="Genomic_DNA"/>
</dbReference>
<dbReference type="InterPro" id="IPR007052">
    <property type="entry name" value="CS_dom"/>
</dbReference>
<evidence type="ECO:0000313" key="4">
    <source>
        <dbReference type="EMBL" id="CAL8099676.1"/>
    </source>
</evidence>
<evidence type="ECO:0000259" key="3">
    <source>
        <dbReference type="PROSITE" id="PS51203"/>
    </source>
</evidence>
<feature type="domain" description="SGS" evidence="2">
    <location>
        <begin position="127"/>
        <end position="215"/>
    </location>
</feature>
<dbReference type="InterPro" id="IPR007699">
    <property type="entry name" value="SGS_dom"/>
</dbReference>
<organism evidence="4 5">
    <name type="scientific">Orchesella dallaii</name>
    <dbReference type="NCBI Taxonomy" id="48710"/>
    <lineage>
        <taxon>Eukaryota</taxon>
        <taxon>Metazoa</taxon>
        <taxon>Ecdysozoa</taxon>
        <taxon>Arthropoda</taxon>
        <taxon>Hexapoda</taxon>
        <taxon>Collembola</taxon>
        <taxon>Entomobryomorpha</taxon>
        <taxon>Entomobryoidea</taxon>
        <taxon>Orchesellidae</taxon>
        <taxon>Orchesellinae</taxon>
        <taxon>Orchesella</taxon>
    </lineage>
</organism>
<feature type="compositionally biased region" description="Basic and acidic residues" evidence="1">
    <location>
        <begin position="134"/>
        <end position="149"/>
    </location>
</feature>
<evidence type="ECO:0000256" key="1">
    <source>
        <dbReference type="SAM" id="MobiDB-lite"/>
    </source>
</evidence>
<comment type="caution">
    <text evidence="4">The sequence shown here is derived from an EMBL/GenBank/DDBJ whole genome shotgun (WGS) entry which is preliminary data.</text>
</comment>
<dbReference type="CDD" id="cd06466">
    <property type="entry name" value="p23_CS_SGT1_like"/>
    <property type="match status" value="1"/>
</dbReference>
<protein>
    <recommendedName>
        <fullName evidence="6">Suppressor of G2 allele of SKP1</fullName>
    </recommendedName>
</protein>
<dbReference type="Pfam" id="PF04969">
    <property type="entry name" value="CS"/>
    <property type="match status" value="1"/>
</dbReference>
<name>A0ABP1QDR6_9HEXA</name>
<evidence type="ECO:0008006" key="6">
    <source>
        <dbReference type="Google" id="ProtNLM"/>
    </source>
</evidence>
<dbReference type="Gene3D" id="2.60.40.790">
    <property type="match status" value="1"/>
</dbReference>
<proteinExistence type="predicted"/>
<feature type="region of interest" description="Disordered" evidence="1">
    <location>
        <begin position="1"/>
        <end position="25"/>
    </location>
</feature>
<evidence type="ECO:0000259" key="2">
    <source>
        <dbReference type="PROSITE" id="PS51048"/>
    </source>
</evidence>